<dbReference type="EMBL" id="JAYMRV010000003">
    <property type="protein sequence ID" value="MEM5421996.1"/>
    <property type="molecule type" value="Genomic_DNA"/>
</dbReference>
<dbReference type="InterPro" id="IPR014729">
    <property type="entry name" value="Rossmann-like_a/b/a_fold"/>
</dbReference>
<gene>
    <name evidence="6" type="ORF">VSR73_13125</name>
</gene>
<keyword evidence="4" id="KW-0249">Electron transport</keyword>
<dbReference type="PANTHER" id="PTHR21294">
    <property type="entry name" value="ELECTRON TRANSFER FLAVOPROTEIN BETA-SUBUNIT"/>
    <property type="match status" value="1"/>
</dbReference>
<organism evidence="6 7">
    <name type="scientific">Paraburkholderia ferrariae</name>
    <dbReference type="NCBI Taxonomy" id="386056"/>
    <lineage>
        <taxon>Bacteria</taxon>
        <taxon>Pseudomonadati</taxon>
        <taxon>Pseudomonadota</taxon>
        <taxon>Betaproteobacteria</taxon>
        <taxon>Burkholderiales</taxon>
        <taxon>Burkholderiaceae</taxon>
        <taxon>Paraburkholderia</taxon>
    </lineage>
</organism>
<evidence type="ECO:0000256" key="2">
    <source>
        <dbReference type="ARBA" id="ARBA00016797"/>
    </source>
</evidence>
<evidence type="ECO:0000256" key="3">
    <source>
        <dbReference type="ARBA" id="ARBA00022448"/>
    </source>
</evidence>
<dbReference type="SUPFAM" id="SSF52402">
    <property type="entry name" value="Adenine nucleotide alpha hydrolases-like"/>
    <property type="match status" value="1"/>
</dbReference>
<evidence type="ECO:0000256" key="4">
    <source>
        <dbReference type="ARBA" id="ARBA00022982"/>
    </source>
</evidence>
<dbReference type="InterPro" id="IPR033948">
    <property type="entry name" value="ETF_beta_N"/>
</dbReference>
<proteinExistence type="inferred from homology"/>
<dbReference type="Proteomes" id="UP001489897">
    <property type="component" value="Unassembled WGS sequence"/>
</dbReference>
<dbReference type="InterPro" id="IPR012255">
    <property type="entry name" value="ETF_b"/>
</dbReference>
<dbReference type="CDD" id="cd01714">
    <property type="entry name" value="ETF_beta"/>
    <property type="match status" value="1"/>
</dbReference>
<sequence>MTVRILVPVKRVVDPNVRVRVSSAGAIETAGLKMSLNPFDECALEKALQLKEAGVASHVTVLTCGLPAHQDVLRTALAMGADDAVLIDTGAATATLDSLAVARLVAAHMNEVDYGLVLCGKQAIDGDVGGVAAMLAALLGWPQALNASALDAINGGWRASCGDDAGTATWQLDGPAVISADLRLAEPRRVTLPSIVKAKQKPLATREADALGGVSSARSHVLKLNDPPVREPGVKVDSVDALLAALADRRVFESVGV</sequence>
<dbReference type="RefSeq" id="WP_342947070.1">
    <property type="nucleotide sequence ID" value="NZ_JAYMRV010000003.1"/>
</dbReference>
<name>A0ABU9RPI8_9BURK</name>
<keyword evidence="7" id="KW-1185">Reference proteome</keyword>
<evidence type="ECO:0000256" key="1">
    <source>
        <dbReference type="ARBA" id="ARBA00007557"/>
    </source>
</evidence>
<evidence type="ECO:0000259" key="5">
    <source>
        <dbReference type="SMART" id="SM00893"/>
    </source>
</evidence>
<reference evidence="6 7" key="1">
    <citation type="submission" date="2024-01" db="EMBL/GenBank/DDBJ databases">
        <title>The diversity of rhizobia nodulating Mimosa spp. in eleven states of Brazil covering several biomes is determined by host plant, location, and edaphic factors.</title>
        <authorList>
            <person name="Rouws L."/>
            <person name="Barauna A."/>
            <person name="Beukes C."/>
            <person name="De Faria S.M."/>
            <person name="Gross E."/>
            <person name="Dos Reis Junior F.B."/>
            <person name="Simon M."/>
            <person name="Maluk M."/>
            <person name="Odee D.W."/>
            <person name="Kenicer G."/>
            <person name="Young J.P.W."/>
            <person name="Reis V.M."/>
            <person name="Zilli J."/>
            <person name="James E.K."/>
        </authorList>
    </citation>
    <scope>NUCLEOTIDE SEQUENCE [LARGE SCALE GENOMIC DNA]</scope>
    <source>
        <strain evidence="6 7">JPY167</strain>
    </source>
</reference>
<dbReference type="InterPro" id="IPR014730">
    <property type="entry name" value="ETF_a/b_N"/>
</dbReference>
<dbReference type="PANTHER" id="PTHR21294:SF8">
    <property type="entry name" value="ELECTRON TRANSFER FLAVOPROTEIN SUBUNIT BETA"/>
    <property type="match status" value="1"/>
</dbReference>
<evidence type="ECO:0000313" key="7">
    <source>
        <dbReference type="Proteomes" id="UP001489897"/>
    </source>
</evidence>
<evidence type="ECO:0000313" key="6">
    <source>
        <dbReference type="EMBL" id="MEM5421996.1"/>
    </source>
</evidence>
<keyword evidence="3" id="KW-0813">Transport</keyword>
<comment type="caution">
    <text evidence="6">The sequence shown here is derived from an EMBL/GenBank/DDBJ whole genome shotgun (WGS) entry which is preliminary data.</text>
</comment>
<protein>
    <recommendedName>
        <fullName evidence="2">Electron transfer flavoprotein subunit beta</fullName>
    </recommendedName>
</protein>
<comment type="similarity">
    <text evidence="1">Belongs to the ETF beta-subunit/FixA family.</text>
</comment>
<dbReference type="Pfam" id="PF01012">
    <property type="entry name" value="ETF"/>
    <property type="match status" value="1"/>
</dbReference>
<dbReference type="SMART" id="SM00893">
    <property type="entry name" value="ETF"/>
    <property type="match status" value="1"/>
</dbReference>
<dbReference type="PIRSF" id="PIRSF000090">
    <property type="entry name" value="Beta-ETF"/>
    <property type="match status" value="1"/>
</dbReference>
<accession>A0ABU9RPI8</accession>
<dbReference type="Gene3D" id="3.40.50.620">
    <property type="entry name" value="HUPs"/>
    <property type="match status" value="1"/>
</dbReference>
<feature type="domain" description="Electron transfer flavoprotein alpha/beta-subunit N-terminal" evidence="5">
    <location>
        <begin position="24"/>
        <end position="215"/>
    </location>
</feature>